<feature type="transmembrane region" description="Helical" evidence="7">
    <location>
        <begin position="237"/>
        <end position="258"/>
    </location>
</feature>
<sequence length="266" mass="29094">MGRHKKTGIMSFWIAGLFIISHLLPRLAGQDPITIDLDERLMAPSVAHLFGTDDLGRDVFSRVLHGFSATVTISLAALFSALGIGIFLGSIAGYFYKRWLDWGINWIISLISSLPFLLIMASILSLTTPGIGKAYLILAGIMWVNTARLVRAEVIKQMALDYVRAARALGSTEWRIMTREVLPACTYSAFLFSISYLPEVIALEAGLSFLGLGIQPPAPGLGRMIFDGMNYIHSAPWIPLFPAVALFVLVLSVNVILLSGGKRNEL</sequence>
<feature type="transmembrane region" description="Helical" evidence="7">
    <location>
        <begin position="103"/>
        <end position="124"/>
    </location>
</feature>
<evidence type="ECO:0000256" key="7">
    <source>
        <dbReference type="RuleBase" id="RU363032"/>
    </source>
</evidence>
<evidence type="ECO:0000256" key="2">
    <source>
        <dbReference type="ARBA" id="ARBA00022448"/>
    </source>
</evidence>
<organism evidence="9">
    <name type="scientific">Candidatus Kentrum sp. FW</name>
    <dbReference type="NCBI Taxonomy" id="2126338"/>
    <lineage>
        <taxon>Bacteria</taxon>
        <taxon>Pseudomonadati</taxon>
        <taxon>Pseudomonadota</taxon>
        <taxon>Gammaproteobacteria</taxon>
        <taxon>Candidatus Kentrum</taxon>
    </lineage>
</organism>
<evidence type="ECO:0000259" key="8">
    <source>
        <dbReference type="PROSITE" id="PS50928"/>
    </source>
</evidence>
<dbReference type="GO" id="GO:0055085">
    <property type="term" value="P:transmembrane transport"/>
    <property type="evidence" value="ECO:0007669"/>
    <property type="project" value="InterPro"/>
</dbReference>
<keyword evidence="3" id="KW-1003">Cell membrane</keyword>
<dbReference type="CDD" id="cd06261">
    <property type="entry name" value="TM_PBP2"/>
    <property type="match status" value="1"/>
</dbReference>
<dbReference type="Gene3D" id="1.10.3720.10">
    <property type="entry name" value="MetI-like"/>
    <property type="match status" value="1"/>
</dbReference>
<dbReference type="InterPro" id="IPR050366">
    <property type="entry name" value="BP-dependent_transpt_permease"/>
</dbReference>
<dbReference type="SUPFAM" id="SSF161098">
    <property type="entry name" value="MetI-like"/>
    <property type="match status" value="1"/>
</dbReference>
<keyword evidence="2 7" id="KW-0813">Transport</keyword>
<proteinExistence type="inferred from homology"/>
<feature type="transmembrane region" description="Helical" evidence="7">
    <location>
        <begin position="71"/>
        <end position="96"/>
    </location>
</feature>
<dbReference type="AlphaFoldDB" id="A0A450SPK9"/>
<dbReference type="EMBL" id="CAADFD010000024">
    <property type="protein sequence ID" value="VFJ55790.1"/>
    <property type="molecule type" value="Genomic_DNA"/>
</dbReference>
<dbReference type="GO" id="GO:0005886">
    <property type="term" value="C:plasma membrane"/>
    <property type="evidence" value="ECO:0007669"/>
    <property type="project" value="UniProtKB-SubCell"/>
</dbReference>
<accession>A0A450SPK9</accession>
<evidence type="ECO:0000256" key="4">
    <source>
        <dbReference type="ARBA" id="ARBA00022692"/>
    </source>
</evidence>
<feature type="transmembrane region" description="Helical" evidence="7">
    <location>
        <begin position="181"/>
        <end position="198"/>
    </location>
</feature>
<reference evidence="9" key="1">
    <citation type="submission" date="2019-02" db="EMBL/GenBank/DDBJ databases">
        <authorList>
            <person name="Gruber-Vodicka R. H."/>
            <person name="Seah K. B. B."/>
        </authorList>
    </citation>
    <scope>NUCLEOTIDE SEQUENCE</scope>
    <source>
        <strain evidence="9">BECK_BZ106</strain>
    </source>
</reference>
<dbReference type="Pfam" id="PF00528">
    <property type="entry name" value="BPD_transp_1"/>
    <property type="match status" value="1"/>
</dbReference>
<protein>
    <submittedName>
        <fullName evidence="9">Peptide/nickel transport system permease protein</fullName>
    </submittedName>
</protein>
<keyword evidence="5 7" id="KW-1133">Transmembrane helix</keyword>
<evidence type="ECO:0000256" key="1">
    <source>
        <dbReference type="ARBA" id="ARBA00004651"/>
    </source>
</evidence>
<gene>
    <name evidence="9" type="ORF">BECKFW1821B_GA0114236_102414</name>
</gene>
<dbReference type="PANTHER" id="PTHR43386:SF1">
    <property type="entry name" value="D,D-DIPEPTIDE TRANSPORT SYSTEM PERMEASE PROTEIN DDPC-RELATED"/>
    <property type="match status" value="1"/>
</dbReference>
<comment type="subcellular location">
    <subcellularLocation>
        <location evidence="1 7">Cell membrane</location>
        <topology evidence="1 7">Multi-pass membrane protein</topology>
    </subcellularLocation>
</comment>
<keyword evidence="6 7" id="KW-0472">Membrane</keyword>
<dbReference type="InterPro" id="IPR035906">
    <property type="entry name" value="MetI-like_sf"/>
</dbReference>
<comment type="similarity">
    <text evidence="7">Belongs to the binding-protein-dependent transport system permease family.</text>
</comment>
<evidence type="ECO:0000256" key="5">
    <source>
        <dbReference type="ARBA" id="ARBA00022989"/>
    </source>
</evidence>
<dbReference type="PANTHER" id="PTHR43386">
    <property type="entry name" value="OLIGOPEPTIDE TRANSPORT SYSTEM PERMEASE PROTEIN APPC"/>
    <property type="match status" value="1"/>
</dbReference>
<evidence type="ECO:0000313" key="9">
    <source>
        <dbReference type="EMBL" id="VFJ55790.1"/>
    </source>
</evidence>
<evidence type="ECO:0000256" key="3">
    <source>
        <dbReference type="ARBA" id="ARBA00022475"/>
    </source>
</evidence>
<evidence type="ECO:0000256" key="6">
    <source>
        <dbReference type="ARBA" id="ARBA00023136"/>
    </source>
</evidence>
<keyword evidence="4 7" id="KW-0812">Transmembrane</keyword>
<feature type="transmembrane region" description="Helical" evidence="7">
    <location>
        <begin position="130"/>
        <end position="150"/>
    </location>
</feature>
<dbReference type="InterPro" id="IPR000515">
    <property type="entry name" value="MetI-like"/>
</dbReference>
<feature type="domain" description="ABC transmembrane type-1" evidence="8">
    <location>
        <begin position="67"/>
        <end position="259"/>
    </location>
</feature>
<name>A0A450SPK9_9GAMM</name>
<dbReference type="PROSITE" id="PS50928">
    <property type="entry name" value="ABC_TM1"/>
    <property type="match status" value="1"/>
</dbReference>